<organism evidence="2 3">
    <name type="scientific">Vibrio alginolyticus</name>
    <dbReference type="NCBI Taxonomy" id="663"/>
    <lineage>
        <taxon>Bacteria</taxon>
        <taxon>Pseudomonadati</taxon>
        <taxon>Pseudomonadota</taxon>
        <taxon>Gammaproteobacteria</taxon>
        <taxon>Vibrionales</taxon>
        <taxon>Vibrionaceae</taxon>
        <taxon>Vibrio</taxon>
    </lineage>
</organism>
<dbReference type="Pfam" id="PF03374">
    <property type="entry name" value="ANT"/>
    <property type="match status" value="1"/>
</dbReference>
<dbReference type="InterPro" id="IPR014054">
    <property type="entry name" value="Phage_regulatory_Rha"/>
</dbReference>
<keyword evidence="2" id="KW-0238">DNA-binding</keyword>
<dbReference type="InterPro" id="IPR005039">
    <property type="entry name" value="Ant_C"/>
</dbReference>
<dbReference type="AlphaFoldDB" id="A0A7Y0MSN4"/>
<evidence type="ECO:0000313" key="3">
    <source>
        <dbReference type="Proteomes" id="UP000565155"/>
    </source>
</evidence>
<protein>
    <submittedName>
        <fullName evidence="2">DNA-binding protein</fullName>
    </submittedName>
</protein>
<name>A0A7Y0MSN4_VIBAL</name>
<dbReference type="GO" id="GO:0003677">
    <property type="term" value="F:DNA binding"/>
    <property type="evidence" value="ECO:0007669"/>
    <property type="project" value="UniProtKB-KW"/>
</dbReference>
<proteinExistence type="predicted"/>
<comment type="caution">
    <text evidence="2">The sequence shown here is derived from an EMBL/GenBank/DDBJ whole genome shotgun (WGS) entry which is preliminary data.</text>
</comment>
<dbReference type="EMBL" id="JABCMA010000002">
    <property type="protein sequence ID" value="NMR72600.1"/>
    <property type="molecule type" value="Genomic_DNA"/>
</dbReference>
<evidence type="ECO:0000259" key="1">
    <source>
        <dbReference type="Pfam" id="PF03374"/>
    </source>
</evidence>
<accession>A0A7Y0MSN4</accession>
<sequence length="270" mass="30331">MKKENAQLRAQSVSVSGNEYSATQPIANTGEPIAMSSVEIAELTGKRHDHVIRDVELMLNELELDAPKFGAVYQGGNGQARKCYYLPKDLALTLVSGYNIKLRHAIVKRLDELERASKPQLPRTRTEAIEMILEQSRMLDHQQAYIEATKDDVEFARAASSSKSGVNLDVFAKSVGIGRNKLFAWLREEKILMSDPIPKYSKNHNMPYQHVIDAGYFTIKRRVFNTSHGIERGFTLLITGRGEKWLTKKLSKAGLIESTATNHPSLPHQQ</sequence>
<dbReference type="RefSeq" id="WP_169628376.1">
    <property type="nucleotide sequence ID" value="NZ_JABCMA010000002.1"/>
</dbReference>
<feature type="domain" description="Antirepressor protein C-terminal" evidence="1">
    <location>
        <begin position="144"/>
        <end position="252"/>
    </location>
</feature>
<dbReference type="Pfam" id="PF09669">
    <property type="entry name" value="Phage_pRha"/>
    <property type="match status" value="1"/>
</dbReference>
<dbReference type="Proteomes" id="UP000565155">
    <property type="component" value="Unassembled WGS sequence"/>
</dbReference>
<reference evidence="2 3" key="1">
    <citation type="submission" date="2020-04" db="EMBL/GenBank/DDBJ databases">
        <title>Whole-genome sequencing of Vibrio spp. from China reveals different genetic environments of blaCTX-M-14 among diverse lineages.</title>
        <authorList>
            <person name="Zheng Z."/>
            <person name="Ye L."/>
            <person name="Chen S."/>
        </authorList>
    </citation>
    <scope>NUCLEOTIDE SEQUENCE [LARGE SCALE GENOMIC DNA]</scope>
    <source>
        <strain evidence="2 3">Vb1636</strain>
    </source>
</reference>
<gene>
    <name evidence="2" type="ORF">HKB35_03080</name>
</gene>
<evidence type="ECO:0000313" key="2">
    <source>
        <dbReference type="EMBL" id="NMR72600.1"/>
    </source>
</evidence>